<sequence length="207" mass="22808">MSTLRRDTCEVEKKSEFSRREHVEEVRPQNKFHDSAPRGRKDEGQVGIVEGHEDREGSGSSSGVDPMCGVVQGEKFTKVEELKRVVLLNCGGKNPKPMGHTVKCSEERKNCAMLHIGDILDGSGQRQCGRSSNPPPRNIEILWGMTRTEVEVSPQGWDGKGRLGPLLRHLEDGCQGGTRDTLPNNGHHFKCESGPCRGQSGVLHMSV</sequence>
<dbReference type="Proteomes" id="UP001218218">
    <property type="component" value="Unassembled WGS sequence"/>
</dbReference>
<evidence type="ECO:0000256" key="1">
    <source>
        <dbReference type="SAM" id="MobiDB-lite"/>
    </source>
</evidence>
<gene>
    <name evidence="2" type="ORF">DFH08DRAFT_826928</name>
</gene>
<protein>
    <submittedName>
        <fullName evidence="2">Uncharacterized protein</fullName>
    </submittedName>
</protein>
<accession>A0AAD6YZ16</accession>
<keyword evidence="3" id="KW-1185">Reference proteome</keyword>
<evidence type="ECO:0000313" key="2">
    <source>
        <dbReference type="EMBL" id="KAJ7302047.1"/>
    </source>
</evidence>
<proteinExistence type="predicted"/>
<comment type="caution">
    <text evidence="2">The sequence shown here is derived from an EMBL/GenBank/DDBJ whole genome shotgun (WGS) entry which is preliminary data.</text>
</comment>
<organism evidence="2 3">
    <name type="scientific">Mycena albidolilacea</name>
    <dbReference type="NCBI Taxonomy" id="1033008"/>
    <lineage>
        <taxon>Eukaryota</taxon>
        <taxon>Fungi</taxon>
        <taxon>Dikarya</taxon>
        <taxon>Basidiomycota</taxon>
        <taxon>Agaricomycotina</taxon>
        <taxon>Agaricomycetes</taxon>
        <taxon>Agaricomycetidae</taxon>
        <taxon>Agaricales</taxon>
        <taxon>Marasmiineae</taxon>
        <taxon>Mycenaceae</taxon>
        <taxon>Mycena</taxon>
    </lineage>
</organism>
<feature type="region of interest" description="Disordered" evidence="1">
    <location>
        <begin position="1"/>
        <end position="66"/>
    </location>
</feature>
<name>A0AAD6YZ16_9AGAR</name>
<dbReference type="EMBL" id="JARIHO010000121">
    <property type="protein sequence ID" value="KAJ7302047.1"/>
    <property type="molecule type" value="Genomic_DNA"/>
</dbReference>
<evidence type="ECO:0000313" key="3">
    <source>
        <dbReference type="Proteomes" id="UP001218218"/>
    </source>
</evidence>
<dbReference type="AlphaFoldDB" id="A0AAD6YZ16"/>
<reference evidence="2" key="1">
    <citation type="submission" date="2023-03" db="EMBL/GenBank/DDBJ databases">
        <title>Massive genome expansion in bonnet fungi (Mycena s.s.) driven by repeated elements and novel gene families across ecological guilds.</title>
        <authorList>
            <consortium name="Lawrence Berkeley National Laboratory"/>
            <person name="Harder C.B."/>
            <person name="Miyauchi S."/>
            <person name="Viragh M."/>
            <person name="Kuo A."/>
            <person name="Thoen E."/>
            <person name="Andreopoulos B."/>
            <person name="Lu D."/>
            <person name="Skrede I."/>
            <person name="Drula E."/>
            <person name="Henrissat B."/>
            <person name="Morin E."/>
            <person name="Kohler A."/>
            <person name="Barry K."/>
            <person name="LaButti K."/>
            <person name="Morin E."/>
            <person name="Salamov A."/>
            <person name="Lipzen A."/>
            <person name="Mereny Z."/>
            <person name="Hegedus B."/>
            <person name="Baldrian P."/>
            <person name="Stursova M."/>
            <person name="Weitz H."/>
            <person name="Taylor A."/>
            <person name="Grigoriev I.V."/>
            <person name="Nagy L.G."/>
            <person name="Martin F."/>
            <person name="Kauserud H."/>
        </authorList>
    </citation>
    <scope>NUCLEOTIDE SEQUENCE</scope>
    <source>
        <strain evidence="2">CBHHK002</strain>
    </source>
</reference>
<feature type="compositionally biased region" description="Basic and acidic residues" evidence="1">
    <location>
        <begin position="1"/>
        <end position="57"/>
    </location>
</feature>